<comment type="caution">
    <text evidence="1">The sequence shown here is derived from an EMBL/GenBank/DDBJ whole genome shotgun (WGS) entry which is preliminary data.</text>
</comment>
<dbReference type="Pfam" id="PF04365">
    <property type="entry name" value="BrnT_toxin"/>
    <property type="match status" value="1"/>
</dbReference>
<dbReference type="InterPro" id="IPR007460">
    <property type="entry name" value="BrnT_toxin"/>
</dbReference>
<gene>
    <name evidence="1" type="ORF">FHK92_03875</name>
</gene>
<evidence type="ECO:0000313" key="2">
    <source>
        <dbReference type="Proteomes" id="UP000572407"/>
    </source>
</evidence>
<sequence length="94" mass="10841">MKTFRVQYDPVKNVANKKKHKVSLADAEAVFYDEVALELEDNDHDEKRWIIIGQDATGRVLVVAYTYREPDFVRVISARVASKNELRQYLAGDL</sequence>
<protein>
    <submittedName>
        <fullName evidence="1">BrnT family toxin</fullName>
    </submittedName>
</protein>
<reference evidence="1 2" key="1">
    <citation type="submission" date="2019-06" db="EMBL/GenBank/DDBJ databases">
        <title>Analysis of the biodiversity of Brassica napus bacterial endophytes for the selection of potential efficient biofertilizers for rapeseed crops.</title>
        <authorList>
            <person name="Jimenez-Gomez A."/>
            <person name="Saati-Santamaria Z."/>
            <person name="Menendez E."/>
            <person name="Rivas R."/>
            <person name="Mateos P.F."/>
            <person name="Velazquez E."/>
            <person name="Garcia-Fraile P."/>
        </authorList>
    </citation>
    <scope>NUCLEOTIDE SEQUENCE [LARGE SCALE GENOMIC DNA]</scope>
    <source>
        <strain evidence="1 2">CDVBN10</strain>
    </source>
</reference>
<dbReference type="Proteomes" id="UP000572407">
    <property type="component" value="Unassembled WGS sequence"/>
</dbReference>
<dbReference type="RefSeq" id="WP_181286881.1">
    <property type="nucleotide sequence ID" value="NZ_VDLV01000004.1"/>
</dbReference>
<dbReference type="EMBL" id="VDLV01000004">
    <property type="protein sequence ID" value="MBA1376962.1"/>
    <property type="molecule type" value="Genomic_DNA"/>
</dbReference>
<accession>A0A7V8RI54</accession>
<dbReference type="InterPro" id="IPR038573">
    <property type="entry name" value="BrnT_sf"/>
</dbReference>
<evidence type="ECO:0000313" key="1">
    <source>
        <dbReference type="EMBL" id="MBA1376962.1"/>
    </source>
</evidence>
<name>A0A7V8RI54_9PSED</name>
<organism evidence="1 2">
    <name type="scientific">Pseudomonas brassicacearum subsp. neoaurantiaca</name>
    <dbReference type="NCBI Taxonomy" id="494916"/>
    <lineage>
        <taxon>Bacteria</taxon>
        <taxon>Pseudomonadati</taxon>
        <taxon>Pseudomonadota</taxon>
        <taxon>Gammaproteobacteria</taxon>
        <taxon>Pseudomonadales</taxon>
        <taxon>Pseudomonadaceae</taxon>
        <taxon>Pseudomonas</taxon>
    </lineage>
</organism>
<dbReference type="AlphaFoldDB" id="A0A7V8RI54"/>
<dbReference type="Gene3D" id="3.10.450.530">
    <property type="entry name" value="Ribonuclease toxin, BrnT, of type II toxin-antitoxin system"/>
    <property type="match status" value="1"/>
</dbReference>
<proteinExistence type="predicted"/>